<gene>
    <name evidence="1" type="ORF">SAMEA2273443_02405</name>
</gene>
<dbReference type="Proteomes" id="UP000077063">
    <property type="component" value="Unassembled WGS sequence"/>
</dbReference>
<evidence type="ECO:0000313" key="1">
    <source>
        <dbReference type="EMBL" id="SAA61793.1"/>
    </source>
</evidence>
<comment type="caution">
    <text evidence="1">The sequence shown here is derived from an EMBL/GenBank/DDBJ whole genome shotgun (WGS) entry which is preliminary data.</text>
</comment>
<organism evidence="1 2">
    <name type="scientific">Enterobacter roggenkampii</name>
    <dbReference type="NCBI Taxonomy" id="1812935"/>
    <lineage>
        <taxon>Bacteria</taxon>
        <taxon>Pseudomonadati</taxon>
        <taxon>Pseudomonadota</taxon>
        <taxon>Gammaproteobacteria</taxon>
        <taxon>Enterobacterales</taxon>
        <taxon>Enterobacteriaceae</taxon>
        <taxon>Enterobacter</taxon>
        <taxon>Enterobacter cloacae complex</taxon>
    </lineage>
</organism>
<proteinExistence type="predicted"/>
<accession>A0ABY0J1V3</accession>
<sequence>MSTITKEQAQKIIDAADAVITALAGTNEDVHPESDSMLRLWDDLNDRYAPPEVVRELARIALASPEAEPVAYVSQSNLDTLKRGHNDVFVKRTDDVARPVPLFTAPPVPVSVPDDVMSAIQKVARIRLDLNDFDGDKRGILDCLSEAEEALIEVVNRRAAMLQGAKPVTMAYKLPEGWVAMPVDANRAMIDAAARVEEDGYDAMHKAMIAAAPQLEVK</sequence>
<name>A0ABY0J1V3_9ENTR</name>
<reference evidence="1 2" key="1">
    <citation type="submission" date="2016-03" db="EMBL/GenBank/DDBJ databases">
        <authorList>
            <consortium name="Pathogen Informatics"/>
        </authorList>
    </citation>
    <scope>NUCLEOTIDE SEQUENCE [LARGE SCALE GENOMIC DNA]</scope>
    <source>
        <strain evidence="2">e2161</strain>
    </source>
</reference>
<protein>
    <submittedName>
        <fullName evidence="1">Uncharacterized protein</fullName>
    </submittedName>
</protein>
<evidence type="ECO:0000313" key="2">
    <source>
        <dbReference type="Proteomes" id="UP000077063"/>
    </source>
</evidence>
<keyword evidence="2" id="KW-1185">Reference proteome</keyword>
<dbReference type="EMBL" id="FKDK01000008">
    <property type="protein sequence ID" value="SAA61793.1"/>
    <property type="molecule type" value="Genomic_DNA"/>
</dbReference>